<dbReference type="CDD" id="cd14785">
    <property type="entry name" value="V-ATPase_C"/>
    <property type="match status" value="1"/>
</dbReference>
<evidence type="ECO:0000256" key="4">
    <source>
        <dbReference type="ARBA" id="ARBA00023065"/>
    </source>
</evidence>
<dbReference type="Proteomes" id="UP000028545">
    <property type="component" value="Unassembled WGS sequence"/>
</dbReference>
<keyword evidence="3 6" id="KW-0375">Hydrogen ion transport</keyword>
<accession>A0A084G764</accession>
<protein>
    <recommendedName>
        <fullName evidence="6">V-type proton ATPase subunit C</fullName>
    </recommendedName>
</protein>
<gene>
    <name evidence="7" type="ORF">SAPIO_CDS5076</name>
</gene>
<comment type="function">
    <text evidence="5">Subunit of the V1 complex of vacuolar(H+)-ATPase (V-ATPase), a multisubunit enzyme composed of a peripheral complex (V1) that hydrolyzes ATP and a membrane integral complex (V0) that translocates protons. V-ATPase is responsible for acidifying and maintaining the pH of intracellular compartments. Subunit C is necessary for the assembly of the catalytic sector of the enzyme and is likely to have a specific function in its catalytic activity. Reversibly leaves the enzyme after glucose depletion, causing the catalytic subcomplex V1 to detach from the V0 section.</text>
</comment>
<keyword evidence="4 6" id="KW-0406">Ion transport</keyword>
<proteinExistence type="inferred from homology"/>
<sequence length="347" mass="38501">MAIKYSLLSLPLEAFDSSDRDDALATLRSIVSDLGTVIPYRIPSFKIGTLDALVQQADDLAKMDSTCAGVVSKVADSLKSLLGGDEGKIAQHKKVNENNDIKTKINQYTSVKTSLASLERQRNGNLSTKSLSSVVDPATLVQGSEYLESHLVAVPKIGKKDFLRGYETLAQFVVPRSALQVAQDDEFVLFTVVTFRKASAEFLQKCREHKWIPRQYRYIEGGKEEEQRELDRVAQEEKRAWAEAMRMAVTGWSESVQIWLHILVLRVFVEAVLRYGLPLDYTTPKASKKVKTTLDSNFSYLGGNAVRRDKRGNVADDTALASEMAAAGLGSAASEYTAYVYFELEVP</sequence>
<dbReference type="Pfam" id="PF03223">
    <property type="entry name" value="V-ATPase_C"/>
    <property type="match status" value="1"/>
</dbReference>
<dbReference type="Gene3D" id="1.20.1460.10">
    <property type="entry name" value="subunit c (vma5p) of the yeast v-atpase, domain 2"/>
    <property type="match status" value="1"/>
</dbReference>
<keyword evidence="2 6" id="KW-0813">Transport</keyword>
<dbReference type="RefSeq" id="XP_016642975.1">
    <property type="nucleotide sequence ID" value="XM_016787473.1"/>
</dbReference>
<dbReference type="KEGG" id="sapo:SAPIO_CDS5076"/>
<evidence type="ECO:0000256" key="6">
    <source>
        <dbReference type="RuleBase" id="RU364010"/>
    </source>
</evidence>
<dbReference type="GO" id="GO:0046961">
    <property type="term" value="F:proton-transporting ATPase activity, rotational mechanism"/>
    <property type="evidence" value="ECO:0007669"/>
    <property type="project" value="InterPro"/>
</dbReference>
<evidence type="ECO:0000256" key="3">
    <source>
        <dbReference type="ARBA" id="ARBA00022781"/>
    </source>
</evidence>
<dbReference type="OMA" id="VMIWIHV"/>
<evidence type="ECO:0000313" key="8">
    <source>
        <dbReference type="Proteomes" id="UP000028545"/>
    </source>
</evidence>
<dbReference type="InterPro" id="IPR004907">
    <property type="entry name" value="ATPase_V1-cplx_csu"/>
</dbReference>
<comment type="function">
    <text evidence="6">Subunit of the V1 complex of vacuolar(H+)-ATPase (V-ATPase), a multisubunit enzyme composed of a peripheral complex (V1) that hydrolyzes ATP and a membrane integral complex (V0) that translocates protons. V-ATPase is responsible for acidifying and maintaining the pH of intracellular compartments and in some cell types, is targeted to the plasma membrane, where it is responsible for acidifying the extracellular environment. Subunit C is necessary for the assembly of the catalytic sector of the enzyme and is likely to have a specific function in its catalytic activity.</text>
</comment>
<evidence type="ECO:0000256" key="1">
    <source>
        <dbReference type="ARBA" id="ARBA00006138"/>
    </source>
</evidence>
<dbReference type="PANTHER" id="PTHR10137">
    <property type="entry name" value="V-TYPE PROTON ATPASE SUBUNIT C"/>
    <property type="match status" value="1"/>
</dbReference>
<dbReference type="Gene3D" id="3.30.70.100">
    <property type="match status" value="1"/>
</dbReference>
<comment type="subunit">
    <text evidence="6">V-ATPase is a heteromultimeric enzyme composed of a peripheral catalytic V1 complex (components A to H) attached to an integral membrane V0 proton pore complex.</text>
</comment>
<dbReference type="FunFam" id="3.30.70.100:FF:000002">
    <property type="entry name" value="V-type proton ATPase subunit C"/>
    <property type="match status" value="1"/>
</dbReference>
<dbReference type="HOGENOM" id="CLU_017554_0_0_1"/>
<evidence type="ECO:0000313" key="7">
    <source>
        <dbReference type="EMBL" id="KEZ43176.1"/>
    </source>
</evidence>
<dbReference type="OrthoDB" id="6605928at2759"/>
<dbReference type="GO" id="GO:0000221">
    <property type="term" value="C:vacuolar proton-transporting V-type ATPase, V1 domain"/>
    <property type="evidence" value="ECO:0007669"/>
    <property type="project" value="EnsemblFungi"/>
</dbReference>
<keyword evidence="8" id="KW-1185">Reference proteome</keyword>
<dbReference type="PANTHER" id="PTHR10137:SF0">
    <property type="entry name" value="V-TYPE PROTON ATPASE SUBUNIT C"/>
    <property type="match status" value="1"/>
</dbReference>
<dbReference type="EMBL" id="JOWA01000096">
    <property type="protein sequence ID" value="KEZ43176.1"/>
    <property type="molecule type" value="Genomic_DNA"/>
</dbReference>
<dbReference type="VEuPathDB" id="FungiDB:SAPIO_CDS5076"/>
<dbReference type="AlphaFoldDB" id="A0A084G764"/>
<organism evidence="7 8">
    <name type="scientific">Pseudallescheria apiosperma</name>
    <name type="common">Scedosporium apiospermum</name>
    <dbReference type="NCBI Taxonomy" id="563466"/>
    <lineage>
        <taxon>Eukaryota</taxon>
        <taxon>Fungi</taxon>
        <taxon>Dikarya</taxon>
        <taxon>Ascomycota</taxon>
        <taxon>Pezizomycotina</taxon>
        <taxon>Sordariomycetes</taxon>
        <taxon>Hypocreomycetidae</taxon>
        <taxon>Microascales</taxon>
        <taxon>Microascaceae</taxon>
        <taxon>Scedosporium</taxon>
    </lineage>
</organism>
<comment type="caution">
    <text evidence="7">The sequence shown here is derived from an EMBL/GenBank/DDBJ whole genome shotgun (WGS) entry which is preliminary data.</text>
</comment>
<dbReference type="SUPFAM" id="SSF118203">
    <property type="entry name" value="Vacuolar ATP synthase subunit C"/>
    <property type="match status" value="1"/>
</dbReference>
<dbReference type="Gene3D" id="3.30.70.1180">
    <property type="entry name" value="Vacuolar atp synthase subunit c, domain 1"/>
    <property type="match status" value="1"/>
</dbReference>
<dbReference type="GeneID" id="27724148"/>
<comment type="similarity">
    <text evidence="1 6">Belongs to the V-ATPase C subunit family.</text>
</comment>
<evidence type="ECO:0000256" key="2">
    <source>
        <dbReference type="ARBA" id="ARBA00022448"/>
    </source>
</evidence>
<dbReference type="InterPro" id="IPR036132">
    <property type="entry name" value="Vac_ATP_synth_c_sf"/>
</dbReference>
<evidence type="ECO:0000256" key="5">
    <source>
        <dbReference type="ARBA" id="ARBA00053565"/>
    </source>
</evidence>
<reference evidence="7 8" key="1">
    <citation type="journal article" date="2014" name="Genome Announc.">
        <title>Draft genome sequence of the pathogenic fungus Scedosporium apiospermum.</title>
        <authorList>
            <person name="Vandeputte P."/>
            <person name="Ghamrawi S."/>
            <person name="Rechenmann M."/>
            <person name="Iltis A."/>
            <person name="Giraud S."/>
            <person name="Fleury M."/>
            <person name="Thornton C."/>
            <person name="Delhaes L."/>
            <person name="Meyer W."/>
            <person name="Papon N."/>
            <person name="Bouchara J.P."/>
        </authorList>
    </citation>
    <scope>NUCLEOTIDE SEQUENCE [LARGE SCALE GENOMIC DNA]</scope>
    <source>
        <strain evidence="7 8">IHEM 14462</strain>
    </source>
</reference>
<name>A0A084G764_PSEDA</name>